<evidence type="ECO:0000259" key="8">
    <source>
        <dbReference type="PROSITE" id="PS50119"/>
    </source>
</evidence>
<gene>
    <name evidence="10" type="primary">LOC102809061</name>
</gene>
<feature type="domain" description="B box-type" evidence="8">
    <location>
        <begin position="77"/>
        <end position="123"/>
    </location>
</feature>
<proteinExistence type="predicted"/>
<dbReference type="InterPro" id="IPR001258">
    <property type="entry name" value="NHL_repeat"/>
</dbReference>
<dbReference type="CDD" id="cd19757">
    <property type="entry name" value="Bbox1"/>
    <property type="match status" value="1"/>
</dbReference>
<evidence type="ECO:0000256" key="2">
    <source>
        <dbReference type="ARBA" id="ARBA00022737"/>
    </source>
</evidence>
<organism evidence="9 10">
    <name type="scientific">Saccoglossus kowalevskii</name>
    <name type="common">Acorn worm</name>
    <dbReference type="NCBI Taxonomy" id="10224"/>
    <lineage>
        <taxon>Eukaryota</taxon>
        <taxon>Metazoa</taxon>
        <taxon>Hemichordata</taxon>
        <taxon>Enteropneusta</taxon>
        <taxon>Harrimaniidae</taxon>
        <taxon>Saccoglossus</taxon>
    </lineage>
</organism>
<feature type="domain" description="RING-type" evidence="7">
    <location>
        <begin position="11"/>
        <end position="48"/>
    </location>
</feature>
<dbReference type="Proteomes" id="UP000694865">
    <property type="component" value="Unplaced"/>
</dbReference>
<dbReference type="PROSITE" id="PS50089">
    <property type="entry name" value="ZF_RING_2"/>
    <property type="match status" value="1"/>
</dbReference>
<keyword evidence="9" id="KW-1185">Reference proteome</keyword>
<evidence type="ECO:0000256" key="3">
    <source>
        <dbReference type="ARBA" id="ARBA00022771"/>
    </source>
</evidence>
<keyword evidence="2" id="KW-0677">Repeat</keyword>
<accession>A0ABM0LTX4</accession>
<sequence length="434" mass="49468">MSSKYVGFLLCSKCGYQYNKPKILPCSHTFCEVCIPNDDGCTTCIICSRKHMIPNGGVGNFPANILIMDLVDFYLNEPEFLCRSCANDRSQQYCKSCFLLYCSSCADIHDKLPVTSRHTSVSLHDFRQSEFLKTPFDRTMSCPHHFGNELELYCKECDTPICKKCTESNHYGPSHTNEPINKFVTEKKAVLEEAYTKGCALNLQLQSMKSIVDTEKKVNDNLSKTMNKTVGEQAKDKLNRLECMIGDINKEKSLMLKQVDNTHAKKREEIDKQISRLKPEHDKIRKFKDAACLLQEIENDIGFLCLVNQEMFEANTILKNDLTHKKVGTMEFVENKERFRFLETLGFIAASEPISAQVSDPKNMESPTLTMLHRHGVKGSMDREFNSPAGLTTTSRDDIIVADSNNERLQVLNRNGKFLHRLTADNFPNFLHII</sequence>
<evidence type="ECO:0000256" key="5">
    <source>
        <dbReference type="PROSITE-ProRule" id="PRU00024"/>
    </source>
</evidence>
<dbReference type="InterPro" id="IPR013087">
    <property type="entry name" value="Znf_C2H2_type"/>
</dbReference>
<keyword evidence="1" id="KW-0479">Metal-binding</keyword>
<evidence type="ECO:0000256" key="6">
    <source>
        <dbReference type="PROSITE-ProRule" id="PRU00504"/>
    </source>
</evidence>
<name>A0ABM0LTX4_SACKO</name>
<evidence type="ECO:0000313" key="9">
    <source>
        <dbReference type="Proteomes" id="UP000694865"/>
    </source>
</evidence>
<keyword evidence="4" id="KW-0862">Zinc</keyword>
<evidence type="ECO:0000256" key="1">
    <source>
        <dbReference type="ARBA" id="ARBA00022723"/>
    </source>
</evidence>
<feature type="domain" description="B box-type" evidence="8">
    <location>
        <begin position="137"/>
        <end position="180"/>
    </location>
</feature>
<evidence type="ECO:0000259" key="7">
    <source>
        <dbReference type="PROSITE" id="PS50089"/>
    </source>
</evidence>
<dbReference type="RefSeq" id="XP_006811215.1">
    <property type="nucleotide sequence ID" value="XM_006811152.1"/>
</dbReference>
<dbReference type="InterPro" id="IPR001841">
    <property type="entry name" value="Znf_RING"/>
</dbReference>
<dbReference type="InterPro" id="IPR047153">
    <property type="entry name" value="TRIM45/56/19-like"/>
</dbReference>
<dbReference type="Gene3D" id="3.30.40.10">
    <property type="entry name" value="Zinc/RING finger domain, C3HC4 (zinc finger)"/>
    <property type="match status" value="1"/>
</dbReference>
<dbReference type="Pfam" id="PF01436">
    <property type="entry name" value="NHL"/>
    <property type="match status" value="1"/>
</dbReference>
<dbReference type="InterPro" id="IPR013083">
    <property type="entry name" value="Znf_RING/FYVE/PHD"/>
</dbReference>
<dbReference type="Gene3D" id="3.30.160.60">
    <property type="entry name" value="Classic Zinc Finger"/>
    <property type="match status" value="1"/>
</dbReference>
<dbReference type="Gene3D" id="2.120.10.30">
    <property type="entry name" value="TolB, C-terminal domain"/>
    <property type="match status" value="1"/>
</dbReference>
<dbReference type="InterPro" id="IPR011042">
    <property type="entry name" value="6-blade_b-propeller_TolB-like"/>
</dbReference>
<dbReference type="PANTHER" id="PTHR25462">
    <property type="entry name" value="BONUS, ISOFORM C-RELATED"/>
    <property type="match status" value="1"/>
</dbReference>
<reference evidence="10" key="1">
    <citation type="submission" date="2025-08" db="UniProtKB">
        <authorList>
            <consortium name="RefSeq"/>
        </authorList>
    </citation>
    <scope>IDENTIFICATION</scope>
    <source>
        <tissue evidence="10">Testes</tissue>
    </source>
</reference>
<dbReference type="InterPro" id="IPR017907">
    <property type="entry name" value="Znf_RING_CS"/>
</dbReference>
<evidence type="ECO:0000256" key="4">
    <source>
        <dbReference type="ARBA" id="ARBA00022833"/>
    </source>
</evidence>
<dbReference type="Pfam" id="PF00643">
    <property type="entry name" value="zf-B_box"/>
    <property type="match status" value="1"/>
</dbReference>
<evidence type="ECO:0000313" key="10">
    <source>
        <dbReference type="RefSeq" id="XP_006811215.1"/>
    </source>
</evidence>
<feature type="repeat" description="NHL" evidence="6">
    <location>
        <begin position="376"/>
        <end position="415"/>
    </location>
</feature>
<dbReference type="PROSITE" id="PS00028">
    <property type="entry name" value="ZINC_FINGER_C2H2_1"/>
    <property type="match status" value="1"/>
</dbReference>
<dbReference type="GeneID" id="102809061"/>
<keyword evidence="3 5" id="KW-0863">Zinc-finger</keyword>
<protein>
    <submittedName>
        <fullName evidence="10">Tripartite motif-containing protein 2-like</fullName>
    </submittedName>
</protein>
<dbReference type="PROSITE" id="PS00518">
    <property type="entry name" value="ZF_RING_1"/>
    <property type="match status" value="1"/>
</dbReference>
<dbReference type="SMART" id="SM00336">
    <property type="entry name" value="BBOX"/>
    <property type="match status" value="2"/>
</dbReference>
<dbReference type="SUPFAM" id="SSF57845">
    <property type="entry name" value="B-box zinc-binding domain"/>
    <property type="match status" value="1"/>
</dbReference>
<dbReference type="PROSITE" id="PS50119">
    <property type="entry name" value="ZF_BBOX"/>
    <property type="match status" value="2"/>
</dbReference>
<dbReference type="PROSITE" id="PS51125">
    <property type="entry name" value="NHL"/>
    <property type="match status" value="1"/>
</dbReference>
<dbReference type="SUPFAM" id="SSF57850">
    <property type="entry name" value="RING/U-box"/>
    <property type="match status" value="1"/>
</dbReference>
<dbReference type="PANTHER" id="PTHR25462:SF296">
    <property type="entry name" value="MEIOTIC P26, ISOFORM F"/>
    <property type="match status" value="1"/>
</dbReference>
<dbReference type="InterPro" id="IPR000315">
    <property type="entry name" value="Znf_B-box"/>
</dbReference>